<accession>A0A937US27</accession>
<dbReference type="AlphaFoldDB" id="A0A937US27"/>
<evidence type="ECO:0000256" key="2">
    <source>
        <dbReference type="SAM" id="MobiDB-lite"/>
    </source>
</evidence>
<dbReference type="PANTHER" id="PTHR33392:SF6">
    <property type="entry name" value="POLYISOPRENYL-TEICHOIC ACID--PEPTIDOGLYCAN TEICHOIC ACID TRANSFERASE TAGU"/>
    <property type="match status" value="1"/>
</dbReference>
<feature type="compositionally biased region" description="Basic and acidic residues" evidence="2">
    <location>
        <begin position="23"/>
        <end position="36"/>
    </location>
</feature>
<evidence type="ECO:0000259" key="4">
    <source>
        <dbReference type="Pfam" id="PF03816"/>
    </source>
</evidence>
<evidence type="ECO:0000259" key="5">
    <source>
        <dbReference type="Pfam" id="PF13399"/>
    </source>
</evidence>
<evidence type="ECO:0000256" key="3">
    <source>
        <dbReference type="SAM" id="Phobius"/>
    </source>
</evidence>
<keyword evidence="3" id="KW-1133">Transmembrane helix</keyword>
<keyword evidence="3" id="KW-0472">Membrane</keyword>
<dbReference type="Gene3D" id="3.40.630.190">
    <property type="entry name" value="LCP protein"/>
    <property type="match status" value="1"/>
</dbReference>
<dbReference type="Pfam" id="PF03816">
    <property type="entry name" value="LytR_cpsA_psr"/>
    <property type="match status" value="1"/>
</dbReference>
<feature type="transmembrane region" description="Helical" evidence="3">
    <location>
        <begin position="261"/>
        <end position="288"/>
    </location>
</feature>
<name>A0A937US27_9ACTN</name>
<evidence type="ECO:0000256" key="1">
    <source>
        <dbReference type="ARBA" id="ARBA00006068"/>
    </source>
</evidence>
<sequence>MTDAPALSGDAGTPVADAEPTLEVDRPSGADPREARAAAGRARRPLRGRATATPRPAPPAGPGDGAARVGTPREAATDDEAPRARASRRDGVGQDETSGATVPAGDARSNDARSGDTRSGDVAPGDAAPADDEAPVPAGPRARLSPRARLERLAGGPGEEPGPAVPTRAGGAPVDAPATTALPRPRRPRGADEPAGPARSDEPVGDLEVAATAGGGPDQVAEPADARDDDTPTTAMPVDGAHDLPPEMSPRVDEPRRRRRGLLGVLALALAAMVSCALFLVIGVGYGATRYYDAQVDRTDLDSGDVEGTRPPRIAHGRETWLLVGSDVRTGSEAAEVGGARSDSMMIAYLGSNGHTTLVSIPRDLKVTVPAYTDAKGKRHSARTDKINAAFNLGGPALLLRTLENVADVRIDHFAEIDFNGFRQMSSTLGGVEVCLVKDSFREYVSENGRRSTNLDDPMSGFRGQEGVNILEGDNALAFVRQRHGLASGDYARIQRQQAFLAAVFRKVKSGDLLVNPGKLTGFLNAVTGSVVVDSETDLNDLKVLAQRMQGMSAGQVEFTTIPLSGSVSSPVYYALYNPAMVRAFFQQIVAEDDGAGATAGAPSTGAPPASAGPSVSPTPTVAPSEIKVRVLNGTSTGGAAKTVANRLRAAGYQVTGYDVADDRDVTRTEVRFGASDSAAATRLVADVSGARAVPDHSGTDPGVITLVVGADLVDGETTVVASPTAKPADGAASPKPYYTQAPVSAVGGCIK</sequence>
<feature type="domain" description="LytR/CpsA/Psr regulator C-terminal" evidence="5">
    <location>
        <begin position="626"/>
        <end position="712"/>
    </location>
</feature>
<proteinExistence type="inferred from homology"/>
<organism evidence="6 7">
    <name type="scientific">Frankia nepalensis</name>
    <dbReference type="NCBI Taxonomy" id="1836974"/>
    <lineage>
        <taxon>Bacteria</taxon>
        <taxon>Bacillati</taxon>
        <taxon>Actinomycetota</taxon>
        <taxon>Actinomycetes</taxon>
        <taxon>Frankiales</taxon>
        <taxon>Frankiaceae</taxon>
        <taxon>Frankia</taxon>
    </lineage>
</organism>
<feature type="compositionally biased region" description="Basic and acidic residues" evidence="2">
    <location>
        <begin position="80"/>
        <end position="92"/>
    </location>
</feature>
<evidence type="ECO:0000313" key="7">
    <source>
        <dbReference type="Proteomes" id="UP000604475"/>
    </source>
</evidence>
<dbReference type="Pfam" id="PF13399">
    <property type="entry name" value="LytR_C"/>
    <property type="match status" value="1"/>
</dbReference>
<keyword evidence="7" id="KW-1185">Reference proteome</keyword>
<dbReference type="PANTHER" id="PTHR33392">
    <property type="entry name" value="POLYISOPRENYL-TEICHOIC ACID--PEPTIDOGLYCAN TEICHOIC ACID TRANSFERASE TAGU"/>
    <property type="match status" value="1"/>
</dbReference>
<reference evidence="6" key="1">
    <citation type="submission" date="2020-12" db="EMBL/GenBank/DDBJ databases">
        <title>Genomic characterization of non-nitrogen-fixing Frankia strains.</title>
        <authorList>
            <person name="Carlos-Shanley C."/>
            <person name="Guerra T."/>
            <person name="Hahn D."/>
        </authorList>
    </citation>
    <scope>NUCLEOTIDE SEQUENCE</scope>
    <source>
        <strain evidence="6">CN6</strain>
    </source>
</reference>
<dbReference type="InterPro" id="IPR050922">
    <property type="entry name" value="LytR/CpsA/Psr_CW_biosynth"/>
</dbReference>
<feature type="region of interest" description="Disordered" evidence="2">
    <location>
        <begin position="597"/>
        <end position="623"/>
    </location>
</feature>
<comment type="similarity">
    <text evidence="1">Belongs to the LytR/CpsA/Psr (LCP) family.</text>
</comment>
<gene>
    <name evidence="6" type="ORF">I7412_33535</name>
</gene>
<feature type="domain" description="Cell envelope-related transcriptional attenuator" evidence="4">
    <location>
        <begin position="341"/>
        <end position="509"/>
    </location>
</feature>
<evidence type="ECO:0000313" key="6">
    <source>
        <dbReference type="EMBL" id="MBL7631997.1"/>
    </source>
</evidence>
<dbReference type="Proteomes" id="UP000604475">
    <property type="component" value="Unassembled WGS sequence"/>
</dbReference>
<dbReference type="InterPro" id="IPR004474">
    <property type="entry name" value="LytR_CpsA_psr"/>
</dbReference>
<feature type="region of interest" description="Disordered" evidence="2">
    <location>
        <begin position="1"/>
        <end position="255"/>
    </location>
</feature>
<protein>
    <submittedName>
        <fullName evidence="6">LCP family protein</fullName>
    </submittedName>
</protein>
<keyword evidence="3" id="KW-0812">Transmembrane</keyword>
<comment type="caution">
    <text evidence="6">The sequence shown here is derived from an EMBL/GenBank/DDBJ whole genome shotgun (WGS) entry which is preliminary data.</text>
</comment>
<dbReference type="RefSeq" id="WP_203006364.1">
    <property type="nucleotide sequence ID" value="NZ_JADWYU010000036.1"/>
</dbReference>
<dbReference type="InterPro" id="IPR027381">
    <property type="entry name" value="LytR/CpsA/Psr_C"/>
</dbReference>
<dbReference type="Gene3D" id="3.30.70.2390">
    <property type="match status" value="1"/>
</dbReference>
<dbReference type="EMBL" id="JAEACQ010000292">
    <property type="protein sequence ID" value="MBL7631997.1"/>
    <property type="molecule type" value="Genomic_DNA"/>
</dbReference>
<dbReference type="NCBIfam" id="TIGR00350">
    <property type="entry name" value="lytR_cpsA_psr"/>
    <property type="match status" value="1"/>
</dbReference>
<feature type="compositionally biased region" description="Basic and acidic residues" evidence="2">
    <location>
        <begin position="108"/>
        <end position="119"/>
    </location>
</feature>
<feature type="compositionally biased region" description="Basic and acidic residues" evidence="2">
    <location>
        <begin position="240"/>
        <end position="255"/>
    </location>
</feature>